<dbReference type="RefSeq" id="WP_386076144.1">
    <property type="nucleotide sequence ID" value="NZ_JBHTJT010000038.1"/>
</dbReference>
<organism evidence="2 3">
    <name type="scientific">Tropicimonas aquimaris</name>
    <dbReference type="NCBI Taxonomy" id="914152"/>
    <lineage>
        <taxon>Bacteria</taxon>
        <taxon>Pseudomonadati</taxon>
        <taxon>Pseudomonadota</taxon>
        <taxon>Alphaproteobacteria</taxon>
        <taxon>Rhodobacterales</taxon>
        <taxon>Roseobacteraceae</taxon>
        <taxon>Tropicimonas</taxon>
    </lineage>
</organism>
<proteinExistence type="predicted"/>
<name>A0ABW3IUM2_9RHOB</name>
<evidence type="ECO:0000313" key="3">
    <source>
        <dbReference type="Proteomes" id="UP001597108"/>
    </source>
</evidence>
<dbReference type="EMBL" id="JBHTJT010000038">
    <property type="protein sequence ID" value="MFD0981260.1"/>
    <property type="molecule type" value="Genomic_DNA"/>
</dbReference>
<sequence>MTDASCISPIYALRAGTRGRLRPALGAAFWATLAAISLAAFRLSQARLQPDAIATGVPGFLFRLVIQPLDWAAHNLVTPVLDHNVLEAAVVATIFSICWLRQMRRTSL</sequence>
<reference evidence="3" key="1">
    <citation type="journal article" date="2019" name="Int. J. Syst. Evol. Microbiol.">
        <title>The Global Catalogue of Microorganisms (GCM) 10K type strain sequencing project: providing services to taxonomists for standard genome sequencing and annotation.</title>
        <authorList>
            <consortium name="The Broad Institute Genomics Platform"/>
            <consortium name="The Broad Institute Genome Sequencing Center for Infectious Disease"/>
            <person name="Wu L."/>
            <person name="Ma J."/>
        </authorList>
    </citation>
    <scope>NUCLEOTIDE SEQUENCE [LARGE SCALE GENOMIC DNA]</scope>
    <source>
        <strain evidence="3">CCUG 60524</strain>
    </source>
</reference>
<dbReference type="Proteomes" id="UP001597108">
    <property type="component" value="Unassembled WGS sequence"/>
</dbReference>
<evidence type="ECO:0000313" key="2">
    <source>
        <dbReference type="EMBL" id="MFD0981260.1"/>
    </source>
</evidence>
<feature type="transmembrane region" description="Helical" evidence="1">
    <location>
        <begin position="83"/>
        <end position="100"/>
    </location>
</feature>
<keyword evidence="1" id="KW-1133">Transmembrane helix</keyword>
<protein>
    <submittedName>
        <fullName evidence="2">Uncharacterized protein</fullName>
    </submittedName>
</protein>
<accession>A0ABW3IUM2</accession>
<keyword evidence="3" id="KW-1185">Reference proteome</keyword>
<gene>
    <name evidence="2" type="ORF">ACFQ2S_16610</name>
</gene>
<evidence type="ECO:0000256" key="1">
    <source>
        <dbReference type="SAM" id="Phobius"/>
    </source>
</evidence>
<keyword evidence="1" id="KW-0812">Transmembrane</keyword>
<feature type="transmembrane region" description="Helical" evidence="1">
    <location>
        <begin position="21"/>
        <end position="41"/>
    </location>
</feature>
<comment type="caution">
    <text evidence="2">The sequence shown here is derived from an EMBL/GenBank/DDBJ whole genome shotgun (WGS) entry which is preliminary data.</text>
</comment>
<keyword evidence="1" id="KW-0472">Membrane</keyword>